<evidence type="ECO:0000313" key="1">
    <source>
        <dbReference type="EMBL" id="CAG6697152.1"/>
    </source>
</evidence>
<name>A0A8D8U6W6_9HEMI</name>
<accession>A0A8D8U6W6</accession>
<protein>
    <submittedName>
        <fullName evidence="1">Uncharacterized protein</fullName>
    </submittedName>
</protein>
<dbReference type="PANTHER" id="PTHR46114">
    <property type="entry name" value="APPLE DOMAIN-CONTAINING PROTEIN"/>
    <property type="match status" value="1"/>
</dbReference>
<sequence>MESLGHEYKSEEWRLFIDSSKMSLKAVLLHIGNELPSVPLAHATNMKETYESMKLLLDKIKYDEHKWKLCGDLKVIALLLGLQLGYTKYCCFLCEWDSRDRKNHYIKKKDWPERQCLIPGQKNVSNEPLVDPQNVYLPPLRIKLGLMKNFVKAMVKDGTGIKYLRMKFPKISDENKRGNFRGPSNPRPTK</sequence>
<reference evidence="1" key="1">
    <citation type="submission" date="2021-05" db="EMBL/GenBank/DDBJ databases">
        <authorList>
            <person name="Alioto T."/>
            <person name="Alioto T."/>
            <person name="Gomez Garrido J."/>
        </authorList>
    </citation>
    <scope>NUCLEOTIDE SEQUENCE</scope>
</reference>
<proteinExistence type="predicted"/>
<dbReference type="AlphaFoldDB" id="A0A8D8U6W6"/>
<organism evidence="1">
    <name type="scientific">Cacopsylla melanoneura</name>
    <dbReference type="NCBI Taxonomy" id="428564"/>
    <lineage>
        <taxon>Eukaryota</taxon>
        <taxon>Metazoa</taxon>
        <taxon>Ecdysozoa</taxon>
        <taxon>Arthropoda</taxon>
        <taxon>Hexapoda</taxon>
        <taxon>Insecta</taxon>
        <taxon>Pterygota</taxon>
        <taxon>Neoptera</taxon>
        <taxon>Paraneoptera</taxon>
        <taxon>Hemiptera</taxon>
        <taxon>Sternorrhyncha</taxon>
        <taxon>Psylloidea</taxon>
        <taxon>Psyllidae</taxon>
        <taxon>Psyllinae</taxon>
        <taxon>Cacopsylla</taxon>
    </lineage>
</organism>
<dbReference type="EMBL" id="HBUF01332075">
    <property type="protein sequence ID" value="CAG6697152.1"/>
    <property type="molecule type" value="Transcribed_RNA"/>
</dbReference>
<dbReference type="PANTHER" id="PTHR46114:SF1">
    <property type="entry name" value="ZAD DOMAIN-CONTAINING PROTEIN"/>
    <property type="match status" value="1"/>
</dbReference>